<dbReference type="Proteomes" id="UP001139031">
    <property type="component" value="Unassembled WGS sequence"/>
</dbReference>
<name>A0ABS7TKT7_9BACT</name>
<dbReference type="PROSITE" id="PS51257">
    <property type="entry name" value="PROKAR_LIPOPROTEIN"/>
    <property type="match status" value="1"/>
</dbReference>
<comment type="caution">
    <text evidence="2">The sequence shown here is derived from an EMBL/GenBank/DDBJ whole genome shotgun (WGS) entry which is preliminary data.</text>
</comment>
<keyword evidence="3" id="KW-1185">Reference proteome</keyword>
<dbReference type="RefSeq" id="WP_224190517.1">
    <property type="nucleotide sequence ID" value="NZ_JAIRAU010000001.1"/>
</dbReference>
<accession>A0ABS7TKT7</accession>
<evidence type="ECO:0000256" key="1">
    <source>
        <dbReference type="SAM" id="MobiDB-lite"/>
    </source>
</evidence>
<feature type="compositionally biased region" description="Low complexity" evidence="1">
    <location>
        <begin position="43"/>
        <end position="100"/>
    </location>
</feature>
<reference evidence="2" key="1">
    <citation type="submission" date="2021-08" db="EMBL/GenBank/DDBJ databases">
        <authorList>
            <person name="Stevens D.C."/>
        </authorList>
    </citation>
    <scope>NUCLEOTIDE SEQUENCE</scope>
    <source>
        <strain evidence="2">DSM 53165</strain>
    </source>
</reference>
<gene>
    <name evidence="2" type="ORF">K7C98_05760</name>
</gene>
<evidence type="ECO:0000313" key="2">
    <source>
        <dbReference type="EMBL" id="MBZ5708752.1"/>
    </source>
</evidence>
<protein>
    <recommendedName>
        <fullName evidence="4">Lipoprotein</fullName>
    </recommendedName>
</protein>
<feature type="compositionally biased region" description="Gly residues" evidence="1">
    <location>
        <begin position="32"/>
        <end position="42"/>
    </location>
</feature>
<sequence length="195" mass="19826">MDPGRLRNLTFLMSLGGLWAGCFSDEGLPAGTPGGTTGGTTGDGATSEPAGTTTGEDTTGASTTTGGDLLTSTTTTTTGEPLTSTATTDLTSDGGTTTGATGPGPEGQVCVQYGAKYGECYPRSMRFVDEIVAYCSGQVAMGTAQDGPACGEALEDWYACITNLDCRQIEQEFNNPQLCLGQAATIDQLCPGFDP</sequence>
<evidence type="ECO:0008006" key="4">
    <source>
        <dbReference type="Google" id="ProtNLM"/>
    </source>
</evidence>
<organism evidence="2 3">
    <name type="scientific">Nannocystis pusilla</name>
    <dbReference type="NCBI Taxonomy" id="889268"/>
    <lineage>
        <taxon>Bacteria</taxon>
        <taxon>Pseudomonadati</taxon>
        <taxon>Myxococcota</taxon>
        <taxon>Polyangia</taxon>
        <taxon>Nannocystales</taxon>
        <taxon>Nannocystaceae</taxon>
        <taxon>Nannocystis</taxon>
    </lineage>
</organism>
<evidence type="ECO:0000313" key="3">
    <source>
        <dbReference type="Proteomes" id="UP001139031"/>
    </source>
</evidence>
<proteinExistence type="predicted"/>
<dbReference type="EMBL" id="JAIRAU010000001">
    <property type="protein sequence ID" value="MBZ5708752.1"/>
    <property type="molecule type" value="Genomic_DNA"/>
</dbReference>
<feature type="region of interest" description="Disordered" evidence="1">
    <location>
        <begin position="30"/>
        <end position="104"/>
    </location>
</feature>